<evidence type="ECO:0000313" key="2">
    <source>
        <dbReference type="Proteomes" id="UP000283128"/>
    </source>
</evidence>
<accession>A0A437P0T1</accession>
<proteinExistence type="predicted"/>
<dbReference type="AlphaFoldDB" id="A0A437P0T1"/>
<dbReference type="EMBL" id="RZYA01000030">
    <property type="protein sequence ID" value="RVU15866.1"/>
    <property type="molecule type" value="Genomic_DNA"/>
</dbReference>
<protein>
    <submittedName>
        <fullName evidence="1">Uncharacterized protein</fullName>
    </submittedName>
</protein>
<comment type="caution">
    <text evidence="1">The sequence shown here is derived from an EMBL/GenBank/DDBJ whole genome shotgun (WGS) entry which is preliminary data.</text>
</comment>
<dbReference type="Proteomes" id="UP000283128">
    <property type="component" value="Unassembled WGS sequence"/>
</dbReference>
<reference evidence="1 2" key="1">
    <citation type="submission" date="2019-01" db="EMBL/GenBank/DDBJ databases">
        <title>Genome sequences of Streptomyces and Rhizobium isolates collected from root and soil.</title>
        <authorList>
            <person name="Chhettri S."/>
            <person name="Sevigny J.L."/>
            <person name="Sen A."/>
            <person name="Ennis N."/>
            <person name="Tisa L."/>
        </authorList>
    </citation>
    <scope>NUCLEOTIDE SEQUENCE [LARGE SCALE GENOMIC DNA]</scope>
    <source>
        <strain evidence="1 2">San01</strain>
    </source>
</reference>
<name>A0A437P0T1_9ACTN</name>
<dbReference type="OrthoDB" id="3534760at2"/>
<gene>
    <name evidence="1" type="ORF">EOT10_37720</name>
</gene>
<organism evidence="1 2">
    <name type="scientific">Streptomyces antnestii</name>
    <dbReference type="NCBI Taxonomy" id="2494256"/>
    <lineage>
        <taxon>Bacteria</taxon>
        <taxon>Bacillati</taxon>
        <taxon>Actinomycetota</taxon>
        <taxon>Actinomycetes</taxon>
        <taxon>Kitasatosporales</taxon>
        <taxon>Streptomycetaceae</taxon>
        <taxon>Streptomyces</taxon>
    </lineage>
</organism>
<sequence>MARGTPSVPATGSPSPVSWSYSGLPAFRRRLAEAEGFVLCEMSGFGGERPWNEVSTAPYRRIRH</sequence>
<keyword evidence="2" id="KW-1185">Reference proteome</keyword>
<evidence type="ECO:0000313" key="1">
    <source>
        <dbReference type="EMBL" id="RVU15866.1"/>
    </source>
</evidence>